<dbReference type="OrthoDB" id="511972at2"/>
<dbReference type="Proteomes" id="UP000287687">
    <property type="component" value="Unassembled WGS sequence"/>
</dbReference>
<protein>
    <submittedName>
        <fullName evidence="6">MarR family transcriptional regulator</fullName>
    </submittedName>
</protein>
<dbReference type="InterPro" id="IPR000835">
    <property type="entry name" value="HTH_MarR-typ"/>
</dbReference>
<feature type="region of interest" description="Disordered" evidence="4">
    <location>
        <begin position="147"/>
        <end position="177"/>
    </location>
</feature>
<dbReference type="InterPro" id="IPR036388">
    <property type="entry name" value="WH-like_DNA-bd_sf"/>
</dbReference>
<dbReference type="SUPFAM" id="SSF46785">
    <property type="entry name" value="Winged helix' DNA-binding domain"/>
    <property type="match status" value="1"/>
</dbReference>
<dbReference type="Pfam" id="PF12802">
    <property type="entry name" value="MarR_2"/>
    <property type="match status" value="1"/>
</dbReference>
<dbReference type="EMBL" id="SBIP01000001">
    <property type="protein sequence ID" value="RWX81168.1"/>
    <property type="molecule type" value="Genomic_DNA"/>
</dbReference>
<dbReference type="PRINTS" id="PR00598">
    <property type="entry name" value="HTHMARR"/>
</dbReference>
<dbReference type="GO" id="GO:0003700">
    <property type="term" value="F:DNA-binding transcription factor activity"/>
    <property type="evidence" value="ECO:0007669"/>
    <property type="project" value="InterPro"/>
</dbReference>
<feature type="domain" description="HTH marR-type" evidence="5">
    <location>
        <begin position="1"/>
        <end position="138"/>
    </location>
</feature>
<dbReference type="PANTHER" id="PTHR42756">
    <property type="entry name" value="TRANSCRIPTIONAL REGULATOR, MARR"/>
    <property type="match status" value="1"/>
</dbReference>
<keyword evidence="3" id="KW-0804">Transcription</keyword>
<sequence length="177" mass="18913">MDEDVLSTPGHLITLAARGFARLSEARLGPLGFGVGQLPVLVALQNGKAATQRDLARFAKVEQPPMAQMLARMERDGLIKKTPDPADGRSSSIGLTDTALERIPSAVETLFQGNREALAGFTDAEAVQFVDLLTRLIENLDQIAGSAPASRKTDGLRKGLHARTELSPARRTAATDQ</sequence>
<dbReference type="AlphaFoldDB" id="A0A3S3VSW6"/>
<dbReference type="GO" id="GO:0003677">
    <property type="term" value="F:DNA binding"/>
    <property type="evidence" value="ECO:0007669"/>
    <property type="project" value="UniProtKB-KW"/>
</dbReference>
<evidence type="ECO:0000313" key="7">
    <source>
        <dbReference type="Proteomes" id="UP000287687"/>
    </source>
</evidence>
<organism evidence="6 7">
    <name type="scientific">Neorhizobium lilium</name>
    <dbReference type="NCBI Taxonomy" id="2503024"/>
    <lineage>
        <taxon>Bacteria</taxon>
        <taxon>Pseudomonadati</taxon>
        <taxon>Pseudomonadota</taxon>
        <taxon>Alphaproteobacteria</taxon>
        <taxon>Hyphomicrobiales</taxon>
        <taxon>Rhizobiaceae</taxon>
        <taxon>Rhizobium/Agrobacterium group</taxon>
        <taxon>Neorhizobium</taxon>
    </lineage>
</organism>
<comment type="caution">
    <text evidence="6">The sequence shown here is derived from an EMBL/GenBank/DDBJ whole genome shotgun (WGS) entry which is preliminary data.</text>
</comment>
<accession>A0A3S3VSW6</accession>
<evidence type="ECO:0000256" key="2">
    <source>
        <dbReference type="ARBA" id="ARBA00023125"/>
    </source>
</evidence>
<dbReference type="Gene3D" id="1.10.10.10">
    <property type="entry name" value="Winged helix-like DNA-binding domain superfamily/Winged helix DNA-binding domain"/>
    <property type="match status" value="1"/>
</dbReference>
<keyword evidence="1" id="KW-0805">Transcription regulation</keyword>
<name>A0A3S3VSW6_9HYPH</name>
<evidence type="ECO:0000256" key="3">
    <source>
        <dbReference type="ARBA" id="ARBA00023163"/>
    </source>
</evidence>
<gene>
    <name evidence="6" type="ORF">EPK99_02225</name>
</gene>
<keyword evidence="7" id="KW-1185">Reference proteome</keyword>
<reference evidence="6 7" key="1">
    <citation type="submission" date="2019-01" db="EMBL/GenBank/DDBJ databases">
        <title>The draft genome of Rhizobium sp. 24NR.</title>
        <authorList>
            <person name="Liu L."/>
            <person name="Liang L."/>
            <person name="Shi S."/>
            <person name="Xu L."/>
            <person name="Wang X."/>
            <person name="Li L."/>
            <person name="Zhang X."/>
        </authorList>
    </citation>
    <scope>NUCLEOTIDE SEQUENCE [LARGE SCALE GENOMIC DNA]</scope>
    <source>
        <strain evidence="6 7">24NR</strain>
    </source>
</reference>
<dbReference type="InterPro" id="IPR036390">
    <property type="entry name" value="WH_DNA-bd_sf"/>
</dbReference>
<evidence type="ECO:0000256" key="1">
    <source>
        <dbReference type="ARBA" id="ARBA00023015"/>
    </source>
</evidence>
<evidence type="ECO:0000256" key="4">
    <source>
        <dbReference type="SAM" id="MobiDB-lite"/>
    </source>
</evidence>
<proteinExistence type="predicted"/>
<dbReference type="PANTHER" id="PTHR42756:SF1">
    <property type="entry name" value="TRANSCRIPTIONAL REPRESSOR OF EMRAB OPERON"/>
    <property type="match status" value="1"/>
</dbReference>
<dbReference type="PROSITE" id="PS50995">
    <property type="entry name" value="HTH_MARR_2"/>
    <property type="match status" value="1"/>
</dbReference>
<evidence type="ECO:0000259" key="5">
    <source>
        <dbReference type="PROSITE" id="PS50995"/>
    </source>
</evidence>
<keyword evidence="2" id="KW-0238">DNA-binding</keyword>
<evidence type="ECO:0000313" key="6">
    <source>
        <dbReference type="EMBL" id="RWX81168.1"/>
    </source>
</evidence>
<dbReference type="SMART" id="SM00347">
    <property type="entry name" value="HTH_MARR"/>
    <property type="match status" value="1"/>
</dbReference>